<dbReference type="AlphaFoldDB" id="A0A427AFX6"/>
<feature type="compositionally biased region" description="Low complexity" evidence="1">
    <location>
        <begin position="1"/>
        <end position="16"/>
    </location>
</feature>
<dbReference type="EMBL" id="AMZH03002569">
    <property type="protein sequence ID" value="RRT75147.1"/>
    <property type="molecule type" value="Genomic_DNA"/>
</dbReference>
<proteinExistence type="predicted"/>
<accession>A0A427AFX6</accession>
<feature type="region of interest" description="Disordered" evidence="1">
    <location>
        <begin position="1"/>
        <end position="21"/>
    </location>
</feature>
<gene>
    <name evidence="2" type="ORF">B296_00031564</name>
</gene>
<evidence type="ECO:0000313" key="2">
    <source>
        <dbReference type="EMBL" id="RRT75147.1"/>
    </source>
</evidence>
<evidence type="ECO:0000313" key="3">
    <source>
        <dbReference type="Proteomes" id="UP000287651"/>
    </source>
</evidence>
<protein>
    <submittedName>
        <fullName evidence="2">Uncharacterized protein</fullName>
    </submittedName>
</protein>
<organism evidence="2 3">
    <name type="scientific">Ensete ventricosum</name>
    <name type="common">Abyssinian banana</name>
    <name type="synonym">Musa ensete</name>
    <dbReference type="NCBI Taxonomy" id="4639"/>
    <lineage>
        <taxon>Eukaryota</taxon>
        <taxon>Viridiplantae</taxon>
        <taxon>Streptophyta</taxon>
        <taxon>Embryophyta</taxon>
        <taxon>Tracheophyta</taxon>
        <taxon>Spermatophyta</taxon>
        <taxon>Magnoliopsida</taxon>
        <taxon>Liliopsida</taxon>
        <taxon>Zingiberales</taxon>
        <taxon>Musaceae</taxon>
        <taxon>Ensete</taxon>
    </lineage>
</organism>
<comment type="caution">
    <text evidence="2">The sequence shown here is derived from an EMBL/GenBank/DDBJ whole genome shotgun (WGS) entry which is preliminary data.</text>
</comment>
<dbReference type="Proteomes" id="UP000287651">
    <property type="component" value="Unassembled WGS sequence"/>
</dbReference>
<sequence length="163" mass="17560">MQIISDNVSSSATSSSLNPENGTTGWELALVTAPSSNESAVTSSKLGGGFDKLTLDSLYEDAERRANQNVSYNPWDMGRMAGPMMQPVVHDPFYASNAVAAPHFVQMAAMAQQQQAFLLQQQMMISGQQPQQTALNPFGNPYADVPYASGVPLQPSNAYTRLI</sequence>
<evidence type="ECO:0000256" key="1">
    <source>
        <dbReference type="SAM" id="MobiDB-lite"/>
    </source>
</evidence>
<reference evidence="2 3" key="1">
    <citation type="journal article" date="2014" name="Agronomy (Basel)">
        <title>A Draft Genome Sequence for Ensete ventricosum, the Drought-Tolerant Tree Against Hunger.</title>
        <authorList>
            <person name="Harrison J."/>
            <person name="Moore K.A."/>
            <person name="Paszkiewicz K."/>
            <person name="Jones T."/>
            <person name="Grant M."/>
            <person name="Ambacheew D."/>
            <person name="Muzemil S."/>
            <person name="Studholme D.J."/>
        </authorList>
    </citation>
    <scope>NUCLEOTIDE SEQUENCE [LARGE SCALE GENOMIC DNA]</scope>
</reference>
<name>A0A427AFX6_ENSVE</name>